<gene>
    <name evidence="2" type="ORF">ACFOES_02715</name>
</gene>
<accession>A0ABV7AD66</accession>
<keyword evidence="1" id="KW-0732">Signal</keyword>
<evidence type="ECO:0000313" key="3">
    <source>
        <dbReference type="Proteomes" id="UP001595443"/>
    </source>
</evidence>
<keyword evidence="3" id="KW-1185">Reference proteome</keyword>
<evidence type="ECO:0000256" key="1">
    <source>
        <dbReference type="SAM" id="SignalP"/>
    </source>
</evidence>
<feature type="signal peptide" evidence="1">
    <location>
        <begin position="1"/>
        <end position="19"/>
    </location>
</feature>
<dbReference type="Gene3D" id="2.40.360.10">
    <property type="entry name" value="YmcC-like"/>
    <property type="match status" value="1"/>
</dbReference>
<dbReference type="PROSITE" id="PS51257">
    <property type="entry name" value="PROKAR_LIPOPROTEIN"/>
    <property type="match status" value="1"/>
</dbReference>
<reference evidence="3" key="1">
    <citation type="journal article" date="2019" name="Int. J. Syst. Evol. Microbiol.">
        <title>The Global Catalogue of Microorganisms (GCM) 10K type strain sequencing project: providing services to taxonomists for standard genome sequencing and annotation.</title>
        <authorList>
            <consortium name="The Broad Institute Genomics Platform"/>
            <consortium name="The Broad Institute Genome Sequencing Center for Infectious Disease"/>
            <person name="Wu L."/>
            <person name="Ma J."/>
        </authorList>
    </citation>
    <scope>NUCLEOTIDE SEQUENCE [LARGE SCALE GENOMIC DNA]</scope>
    <source>
        <strain evidence="3">KCTC 62192</strain>
    </source>
</reference>
<dbReference type="SUPFAM" id="SSF159270">
    <property type="entry name" value="YmcC-like"/>
    <property type="match status" value="1"/>
</dbReference>
<organism evidence="2 3">
    <name type="scientific">Acidimangrovimonas pyrenivorans</name>
    <dbReference type="NCBI Taxonomy" id="2030798"/>
    <lineage>
        <taxon>Bacteria</taxon>
        <taxon>Pseudomonadati</taxon>
        <taxon>Pseudomonadota</taxon>
        <taxon>Alphaproteobacteria</taxon>
        <taxon>Rhodobacterales</taxon>
        <taxon>Paracoccaceae</taxon>
        <taxon>Acidimangrovimonas</taxon>
    </lineage>
</organism>
<dbReference type="EMBL" id="JBHRSK010000003">
    <property type="protein sequence ID" value="MFC2966996.1"/>
    <property type="molecule type" value="Genomic_DNA"/>
</dbReference>
<dbReference type="Proteomes" id="UP001595443">
    <property type="component" value="Unassembled WGS sequence"/>
</dbReference>
<dbReference type="Pfam" id="PF11102">
    <property type="entry name" value="YjbF"/>
    <property type="match status" value="1"/>
</dbReference>
<evidence type="ECO:0000313" key="2">
    <source>
        <dbReference type="EMBL" id="MFC2966996.1"/>
    </source>
</evidence>
<proteinExistence type="predicted"/>
<name>A0ABV7AD66_9RHOB</name>
<keyword evidence="2" id="KW-0449">Lipoprotein</keyword>
<protein>
    <submittedName>
        <fullName evidence="2">YjbF family lipoprotein</fullName>
    </submittedName>
</protein>
<dbReference type="InterPro" id="IPR021308">
    <property type="entry name" value="GfcB"/>
</dbReference>
<feature type="chain" id="PRO_5047224119" evidence="1">
    <location>
        <begin position="20"/>
        <end position="216"/>
    </location>
</feature>
<dbReference type="InterPro" id="IPR023373">
    <property type="entry name" value="YmcC_sf"/>
</dbReference>
<dbReference type="RefSeq" id="WP_377831624.1">
    <property type="nucleotide sequence ID" value="NZ_JBHRSK010000003.1"/>
</dbReference>
<comment type="caution">
    <text evidence="2">The sequence shown here is derived from an EMBL/GenBank/DDBJ whole genome shotgun (WGS) entry which is preliminary data.</text>
</comment>
<sequence length="216" mass="22992">MTAKAMRAALALLAAASLAGCGSDLGGQQQAGALKAVIGARAKVGPTHLSRAQIRAAGEPLLLAESRAKHLRAYLTRLGTNGAVVTWVSRDDRTVSLGDGLLVQTRGLGEDLMSAAPPSLAALRRGRGTVAATYYFLDGNDQSYAVPVTCRLTDNGHETLTIAERPYRLHHVSARCRGGSVGFTNDYWFDTRGRLRTSRQWISPSLGVFAFTDLAP</sequence>